<dbReference type="Gene3D" id="2.60.40.10">
    <property type="entry name" value="Immunoglobulins"/>
    <property type="match status" value="1"/>
</dbReference>
<gene>
    <name evidence="9" type="ORF">CLV60_10968</name>
</gene>
<dbReference type="RefSeq" id="WP_229211041.1">
    <property type="nucleotide sequence ID" value="NZ_PYAS01000009.1"/>
</dbReference>
<keyword evidence="2" id="KW-0378">Hydrolase</keyword>
<evidence type="ECO:0000256" key="1">
    <source>
        <dbReference type="ARBA" id="ARBA00007072"/>
    </source>
</evidence>
<organism evidence="9 10">
    <name type="scientific">Dyadobacter jiangsuensis</name>
    <dbReference type="NCBI Taxonomy" id="1591085"/>
    <lineage>
        <taxon>Bacteria</taxon>
        <taxon>Pseudomonadati</taxon>
        <taxon>Bacteroidota</taxon>
        <taxon>Cytophagia</taxon>
        <taxon>Cytophagales</taxon>
        <taxon>Spirosomataceae</taxon>
        <taxon>Dyadobacter</taxon>
    </lineage>
</organism>
<feature type="domain" description="Glycoside hydrolase family 9" evidence="7">
    <location>
        <begin position="247"/>
        <end position="710"/>
    </location>
</feature>
<feature type="domain" description="Cellulase Ig-like" evidence="8">
    <location>
        <begin position="144"/>
        <end position="233"/>
    </location>
</feature>
<dbReference type="InterPro" id="IPR014756">
    <property type="entry name" value="Ig_E-set"/>
</dbReference>
<proteinExistence type="inferred from homology"/>
<evidence type="ECO:0000256" key="6">
    <source>
        <dbReference type="SAM" id="SignalP"/>
    </source>
</evidence>
<name>A0A2P8FXY2_9BACT</name>
<dbReference type="Proteomes" id="UP000241964">
    <property type="component" value="Unassembled WGS sequence"/>
</dbReference>
<evidence type="ECO:0000256" key="5">
    <source>
        <dbReference type="ARBA" id="ARBA00023326"/>
    </source>
</evidence>
<dbReference type="EMBL" id="PYAS01000009">
    <property type="protein sequence ID" value="PSL26576.1"/>
    <property type="molecule type" value="Genomic_DNA"/>
</dbReference>
<protein>
    <submittedName>
        <fullName evidence="9">Cellulase-like Ig domain-containing protein</fullName>
    </submittedName>
</protein>
<evidence type="ECO:0000256" key="3">
    <source>
        <dbReference type="ARBA" id="ARBA00023277"/>
    </source>
</evidence>
<accession>A0A2P8FXY2</accession>
<dbReference type="GO" id="GO:0000272">
    <property type="term" value="P:polysaccharide catabolic process"/>
    <property type="evidence" value="ECO:0007669"/>
    <property type="project" value="UniProtKB-KW"/>
</dbReference>
<evidence type="ECO:0000259" key="8">
    <source>
        <dbReference type="Pfam" id="PF02927"/>
    </source>
</evidence>
<dbReference type="PANTHER" id="PTHR22298">
    <property type="entry name" value="ENDO-1,4-BETA-GLUCANASE"/>
    <property type="match status" value="1"/>
</dbReference>
<feature type="chain" id="PRO_5015131325" evidence="6">
    <location>
        <begin position="19"/>
        <end position="905"/>
    </location>
</feature>
<dbReference type="GO" id="GO:0008810">
    <property type="term" value="F:cellulase activity"/>
    <property type="evidence" value="ECO:0007669"/>
    <property type="project" value="InterPro"/>
</dbReference>
<keyword evidence="5" id="KW-0624">Polysaccharide degradation</keyword>
<dbReference type="SUPFAM" id="SSF48208">
    <property type="entry name" value="Six-hairpin glycosidases"/>
    <property type="match status" value="1"/>
</dbReference>
<comment type="caution">
    <text evidence="9">The sequence shown here is derived from an EMBL/GenBank/DDBJ whole genome shotgun (WGS) entry which is preliminary data.</text>
</comment>
<keyword evidence="10" id="KW-1185">Reference proteome</keyword>
<feature type="signal peptide" evidence="6">
    <location>
        <begin position="1"/>
        <end position="18"/>
    </location>
</feature>
<dbReference type="CDD" id="cd02850">
    <property type="entry name" value="E_set_Cellulase_N"/>
    <property type="match status" value="1"/>
</dbReference>
<dbReference type="InterPro" id="IPR013783">
    <property type="entry name" value="Ig-like_fold"/>
</dbReference>
<sequence length="905" mass="101532">MERSVLMLLLLTVSYTNAQPAGSLPGNPVITFSPVSSQVVLLTINERFDTTGCYDPKRYSLQSAADPDYQTVTQPVRIGRHSFVKGLTPSDEPSIVFELYLIFEKPLKNSSSYHLLVDNIIDTDGNAASLDTTFIFSDAEILGNVKANEVGYLPESPKLGKLGRFLGDAWFMPIDTLAPPAFQVIGENQQVAFNGTCQYLRSDSAFSGEIVFEMDFSALETPGKYYVYIPGYGRSEVFTIASDCYDTLYFNTARALYYQRSEEIEAAYGGVWAREGLPAQTAQIHASHLNSPLYSASDYPPGTELPIHGGWLDAGDYGRYVPTAASALFIMFTAFEIYPQKFPDNHLDIPESGNGIPDWLDEARYETDWLLQMQAPDGGVYFRVTPATWSQGLPGEEQNTLYISEKTTQSTALFAAAMAMAARNFKNFDAAYAALCLEKARNAWTFLKSHTTPTPPVNMPGISAGPYPDPIDADNRAWAAAELYKTTGEAQYNADFNEWYGQIPHQFHATMSWQQHTFKAAWAYATTTFNINNAFVDEFKNKLTNEVLVNYYNRTMKIHAYHGAYHHFKGYVGYGSFGMAQSYAFDYIMFAHLLQKQELLDYAKIQVDIPLGNNPLAQCFITGASVHSPMYPLHWSTVPGQYAQPVPGVPVFGPAASLLMNRLSSFVIQDSLNRYPYGYKKEDPYPVLRRYTDARQAVEMSEFTVQEIAVTAAVFAYLSSVVTNPLPVRLKDFSVKAENCKVRLDWSTSEEVNASHFSVQRSKDARNFHEIGRIEASGSPNTTSYYHFEDSYPDASNYYRLQITDNDSTHENSAMRFIKLPCKQVEWVIIPVGYPVYEIHIENASDGQNEGYTGELYNCYGRKILEVTMAQNFTFNVSRLPAGVYVMRLRTSAGEDLGRRKLLIF</sequence>
<comment type="similarity">
    <text evidence="1">Belongs to the glycosyl hydrolase 9 (cellulase E) family.</text>
</comment>
<evidence type="ECO:0000256" key="4">
    <source>
        <dbReference type="ARBA" id="ARBA00023295"/>
    </source>
</evidence>
<reference evidence="9 10" key="1">
    <citation type="submission" date="2018-03" db="EMBL/GenBank/DDBJ databases">
        <title>Genomic Encyclopedia of Archaeal and Bacterial Type Strains, Phase II (KMG-II): from individual species to whole genera.</title>
        <authorList>
            <person name="Goeker M."/>
        </authorList>
    </citation>
    <scope>NUCLEOTIDE SEQUENCE [LARGE SCALE GENOMIC DNA]</scope>
    <source>
        <strain evidence="9 10">DSM 29057</strain>
    </source>
</reference>
<evidence type="ECO:0000256" key="2">
    <source>
        <dbReference type="ARBA" id="ARBA00022801"/>
    </source>
</evidence>
<evidence type="ECO:0000313" key="9">
    <source>
        <dbReference type="EMBL" id="PSL26576.1"/>
    </source>
</evidence>
<dbReference type="InterPro" id="IPR008928">
    <property type="entry name" value="6-hairpin_glycosidase_sf"/>
</dbReference>
<dbReference type="Gene3D" id="1.50.10.10">
    <property type="match status" value="1"/>
</dbReference>
<dbReference type="Pfam" id="PF02927">
    <property type="entry name" value="CelD_N"/>
    <property type="match status" value="1"/>
</dbReference>
<dbReference type="InterPro" id="IPR001701">
    <property type="entry name" value="Glyco_hydro_9"/>
</dbReference>
<evidence type="ECO:0000259" key="7">
    <source>
        <dbReference type="Pfam" id="PF00759"/>
    </source>
</evidence>
<dbReference type="AlphaFoldDB" id="A0A2P8FXY2"/>
<dbReference type="Pfam" id="PF00759">
    <property type="entry name" value="Glyco_hydro_9"/>
    <property type="match status" value="1"/>
</dbReference>
<evidence type="ECO:0000313" key="10">
    <source>
        <dbReference type="Proteomes" id="UP000241964"/>
    </source>
</evidence>
<keyword evidence="6" id="KW-0732">Signal</keyword>
<dbReference type="SUPFAM" id="SSF81296">
    <property type="entry name" value="E set domains"/>
    <property type="match status" value="1"/>
</dbReference>
<keyword evidence="3" id="KW-0119">Carbohydrate metabolism</keyword>
<keyword evidence="4" id="KW-0326">Glycosidase</keyword>
<dbReference type="InterPro" id="IPR012341">
    <property type="entry name" value="6hp_glycosidase-like_sf"/>
</dbReference>
<dbReference type="InterPro" id="IPR004197">
    <property type="entry name" value="Cellulase_Ig-like"/>
</dbReference>